<comment type="caution">
    <text evidence="3">The sequence shown here is derived from an EMBL/GenBank/DDBJ whole genome shotgun (WGS) entry which is preliminary data.</text>
</comment>
<dbReference type="InterPro" id="IPR050902">
    <property type="entry name" value="ABC_Transporter_SBP"/>
</dbReference>
<dbReference type="Pfam" id="PF01497">
    <property type="entry name" value="Peripla_BP_2"/>
    <property type="match status" value="1"/>
</dbReference>
<keyword evidence="4" id="KW-1185">Reference proteome</keyword>
<feature type="domain" description="Fe/B12 periplasmic-binding" evidence="2">
    <location>
        <begin position="64"/>
        <end position="341"/>
    </location>
</feature>
<dbReference type="Gene3D" id="3.40.50.1980">
    <property type="entry name" value="Nitrogenase molybdenum iron protein domain"/>
    <property type="match status" value="2"/>
</dbReference>
<dbReference type="Gene3D" id="1.20.58.2180">
    <property type="match status" value="1"/>
</dbReference>
<dbReference type="PANTHER" id="PTHR30535">
    <property type="entry name" value="VITAMIN B12-BINDING PROTEIN"/>
    <property type="match status" value="1"/>
</dbReference>
<sequence>MKKLSKAKWIKAIVTILAIVTLVVPLAGCGSSSSSSSKSSQVSKTITITDQAGDKVTVPKKIKRIAVAGILPLPSFLTVFFNSASKLVGIPKASMIAAKSGLLSELYPDILKAKTNYDNGDTVNTEELKKLNPDVVFYSANNPALKKQLKNAGFTAVGISVDKWHYNTIETQKHWIALLSKMFPQNNKAKIVNNYSDKMYNLVQKRVKNISADKKQKVFFLFQYSNSMIATSSDKFFGQYWADAVGATNVGETLKTDNATTVNMEQIYKWNPQKIFITNFTTAQPNDLYNNKIGNYDWSKVAAVKNKQVYKMPLGMYRSYTPGVDTPITLLWMAKTVYPDQFKDINIIKETKTYYKKVFNVNLTDKQAQKIFTPPASASAY</sequence>
<accession>A0ABW3EB51</accession>
<organism evidence="3 4">
    <name type="scientific">Loigolactobacillus binensis</name>
    <dbReference type="NCBI Taxonomy" id="2559922"/>
    <lineage>
        <taxon>Bacteria</taxon>
        <taxon>Bacillati</taxon>
        <taxon>Bacillota</taxon>
        <taxon>Bacilli</taxon>
        <taxon>Lactobacillales</taxon>
        <taxon>Lactobacillaceae</taxon>
        <taxon>Loigolactobacillus</taxon>
    </lineage>
</organism>
<proteinExistence type="inferred from homology"/>
<dbReference type="PANTHER" id="PTHR30535:SF34">
    <property type="entry name" value="MOLYBDATE-BINDING PROTEIN MOLA"/>
    <property type="match status" value="1"/>
</dbReference>
<dbReference type="EMBL" id="JBHTIO010000003">
    <property type="protein sequence ID" value="MFD0896354.1"/>
    <property type="molecule type" value="Genomic_DNA"/>
</dbReference>
<dbReference type="InterPro" id="IPR002491">
    <property type="entry name" value="ABC_transptr_periplasmic_BD"/>
</dbReference>
<reference evidence="4" key="1">
    <citation type="journal article" date="2019" name="Int. J. Syst. Evol. Microbiol.">
        <title>The Global Catalogue of Microorganisms (GCM) 10K type strain sequencing project: providing services to taxonomists for standard genome sequencing and annotation.</title>
        <authorList>
            <consortium name="The Broad Institute Genomics Platform"/>
            <consortium name="The Broad Institute Genome Sequencing Center for Infectious Disease"/>
            <person name="Wu L."/>
            <person name="Ma J."/>
        </authorList>
    </citation>
    <scope>NUCLEOTIDE SEQUENCE [LARGE SCALE GENOMIC DNA]</scope>
    <source>
        <strain evidence="4">CCM 8925</strain>
    </source>
</reference>
<evidence type="ECO:0000256" key="1">
    <source>
        <dbReference type="ARBA" id="ARBA00008814"/>
    </source>
</evidence>
<dbReference type="RefSeq" id="WP_137638069.1">
    <property type="nucleotide sequence ID" value="NZ_BJDN01000017.1"/>
</dbReference>
<protein>
    <submittedName>
        <fullName evidence="3">ABC transporter substrate-binding protein</fullName>
    </submittedName>
</protein>
<name>A0ABW3EB51_9LACO</name>
<comment type="similarity">
    <text evidence="1">Belongs to the bacterial solute-binding protein 8 family.</text>
</comment>
<evidence type="ECO:0000259" key="2">
    <source>
        <dbReference type="PROSITE" id="PS50983"/>
    </source>
</evidence>
<dbReference type="PROSITE" id="PS50983">
    <property type="entry name" value="FE_B12_PBP"/>
    <property type="match status" value="1"/>
</dbReference>
<dbReference type="Proteomes" id="UP001597104">
    <property type="component" value="Unassembled WGS sequence"/>
</dbReference>
<gene>
    <name evidence="3" type="ORF">ACFQZ7_01190</name>
</gene>
<dbReference type="SUPFAM" id="SSF53807">
    <property type="entry name" value="Helical backbone' metal receptor"/>
    <property type="match status" value="1"/>
</dbReference>
<evidence type="ECO:0000313" key="4">
    <source>
        <dbReference type="Proteomes" id="UP001597104"/>
    </source>
</evidence>
<evidence type="ECO:0000313" key="3">
    <source>
        <dbReference type="EMBL" id="MFD0896354.1"/>
    </source>
</evidence>